<feature type="compositionally biased region" description="Polar residues" evidence="1">
    <location>
        <begin position="1"/>
        <end position="11"/>
    </location>
</feature>
<dbReference type="AlphaFoldDB" id="A0A6N2BPE3"/>
<proteinExistence type="predicted"/>
<gene>
    <name evidence="2" type="ORF">EJD97_011029</name>
</gene>
<organism evidence="2">
    <name type="scientific">Solanum chilense</name>
    <name type="common">Tomato</name>
    <name type="synonym">Lycopersicon chilense</name>
    <dbReference type="NCBI Taxonomy" id="4083"/>
    <lineage>
        <taxon>Eukaryota</taxon>
        <taxon>Viridiplantae</taxon>
        <taxon>Streptophyta</taxon>
        <taxon>Embryophyta</taxon>
        <taxon>Tracheophyta</taxon>
        <taxon>Spermatophyta</taxon>
        <taxon>Magnoliopsida</taxon>
        <taxon>eudicotyledons</taxon>
        <taxon>Gunneridae</taxon>
        <taxon>Pentapetalae</taxon>
        <taxon>asterids</taxon>
        <taxon>lamiids</taxon>
        <taxon>Solanales</taxon>
        <taxon>Solanaceae</taxon>
        <taxon>Solanoideae</taxon>
        <taxon>Solaneae</taxon>
        <taxon>Solanum</taxon>
        <taxon>Solanum subgen. Lycopersicon</taxon>
    </lineage>
</organism>
<dbReference type="PANTHER" id="PTHR33187:SF11">
    <property type="entry name" value="AMINOTRANSFERASE-LIKE PLANT MOBILE DOMAIN-CONTAINING PROTEIN"/>
    <property type="match status" value="1"/>
</dbReference>
<dbReference type="PANTHER" id="PTHR33187">
    <property type="entry name" value="WU:FI09B08"/>
    <property type="match status" value="1"/>
</dbReference>
<sequence>MTTSGVASSQGPWAAHSVGRRRSSHAIMAVGQQARSYFIIIALGQHTRSNDVKHGMQSSPSDNRHGRMASSVAYNLRPSTTCTVRRPRAWHAHMGLGQHELSDDVGHDMPSSLLGNTHGRIMSGV</sequence>
<accession>A0A6N2BPE3</accession>
<feature type="region of interest" description="Disordered" evidence="1">
    <location>
        <begin position="1"/>
        <end position="21"/>
    </location>
</feature>
<dbReference type="EMBL" id="RXGB01002793">
    <property type="protein sequence ID" value="TMW93883.1"/>
    <property type="molecule type" value="Genomic_DNA"/>
</dbReference>
<comment type="caution">
    <text evidence="2">The sequence shown here is derived from an EMBL/GenBank/DDBJ whole genome shotgun (WGS) entry which is preliminary data.</text>
</comment>
<evidence type="ECO:0000256" key="1">
    <source>
        <dbReference type="SAM" id="MobiDB-lite"/>
    </source>
</evidence>
<protein>
    <submittedName>
        <fullName evidence="2">Uncharacterized protein</fullName>
    </submittedName>
</protein>
<name>A0A6N2BPE3_SOLCI</name>
<evidence type="ECO:0000313" key="2">
    <source>
        <dbReference type="EMBL" id="TMW93883.1"/>
    </source>
</evidence>
<reference evidence="2" key="1">
    <citation type="submission" date="2019-05" db="EMBL/GenBank/DDBJ databases">
        <title>The de novo reference genome and transcriptome assemblies of the wild tomato species Solanum chilense.</title>
        <authorList>
            <person name="Stam R."/>
            <person name="Nosenko T."/>
            <person name="Hoerger A.C."/>
            <person name="Stephan W."/>
            <person name="Seidel M.A."/>
            <person name="Kuhn J.M.M."/>
            <person name="Haberer G."/>
            <person name="Tellier A."/>
        </authorList>
    </citation>
    <scope>NUCLEOTIDE SEQUENCE</scope>
    <source>
        <tissue evidence="2">Mature leaves</tissue>
    </source>
</reference>